<accession>A0AAD7CZK6</accession>
<name>A0AAD7CZK6_MYCRO</name>
<sequence>MGGNPDLGYVDLSRLEKQCREIQKLRISGPSEWPGHRNSKHKSQSESSIEKARRNSEGRGTIFCPPSFFNAVPSTATWRKASLHIIIPICIPILTRVLLDSVRTAFRTGDNCDTVAESSTIFITMQSIFDPIKNSNTTDGVPPQEFELAETSPLGGIRIRAGTQGKTGSLVAVGKYLFSKFSRNCLAPVEGGDHVWLVSHDNVPIIPPLPTLFPQPH</sequence>
<dbReference type="Proteomes" id="UP001221757">
    <property type="component" value="Unassembled WGS sequence"/>
</dbReference>
<dbReference type="AlphaFoldDB" id="A0AAD7CZK6"/>
<keyword evidence="3" id="KW-1185">Reference proteome</keyword>
<reference evidence="2" key="1">
    <citation type="submission" date="2023-03" db="EMBL/GenBank/DDBJ databases">
        <title>Massive genome expansion in bonnet fungi (Mycena s.s.) driven by repeated elements and novel gene families across ecological guilds.</title>
        <authorList>
            <consortium name="Lawrence Berkeley National Laboratory"/>
            <person name="Harder C.B."/>
            <person name="Miyauchi S."/>
            <person name="Viragh M."/>
            <person name="Kuo A."/>
            <person name="Thoen E."/>
            <person name="Andreopoulos B."/>
            <person name="Lu D."/>
            <person name="Skrede I."/>
            <person name="Drula E."/>
            <person name="Henrissat B."/>
            <person name="Morin E."/>
            <person name="Kohler A."/>
            <person name="Barry K."/>
            <person name="LaButti K."/>
            <person name="Morin E."/>
            <person name="Salamov A."/>
            <person name="Lipzen A."/>
            <person name="Mereny Z."/>
            <person name="Hegedus B."/>
            <person name="Baldrian P."/>
            <person name="Stursova M."/>
            <person name="Weitz H."/>
            <person name="Taylor A."/>
            <person name="Grigoriev I.V."/>
            <person name="Nagy L.G."/>
            <person name="Martin F."/>
            <person name="Kauserud H."/>
        </authorList>
    </citation>
    <scope>NUCLEOTIDE SEQUENCE</scope>
    <source>
        <strain evidence="2">CBHHK067</strain>
    </source>
</reference>
<protein>
    <submittedName>
        <fullName evidence="2">Uncharacterized protein</fullName>
    </submittedName>
</protein>
<evidence type="ECO:0000313" key="2">
    <source>
        <dbReference type="EMBL" id="KAJ7671780.1"/>
    </source>
</evidence>
<gene>
    <name evidence="2" type="ORF">B0H17DRAFT_1141444</name>
</gene>
<organism evidence="2 3">
    <name type="scientific">Mycena rosella</name>
    <name type="common">Pink bonnet</name>
    <name type="synonym">Agaricus rosellus</name>
    <dbReference type="NCBI Taxonomy" id="1033263"/>
    <lineage>
        <taxon>Eukaryota</taxon>
        <taxon>Fungi</taxon>
        <taxon>Dikarya</taxon>
        <taxon>Basidiomycota</taxon>
        <taxon>Agaricomycotina</taxon>
        <taxon>Agaricomycetes</taxon>
        <taxon>Agaricomycetidae</taxon>
        <taxon>Agaricales</taxon>
        <taxon>Marasmiineae</taxon>
        <taxon>Mycenaceae</taxon>
        <taxon>Mycena</taxon>
    </lineage>
</organism>
<comment type="caution">
    <text evidence="2">The sequence shown here is derived from an EMBL/GenBank/DDBJ whole genome shotgun (WGS) entry which is preliminary data.</text>
</comment>
<evidence type="ECO:0000256" key="1">
    <source>
        <dbReference type="SAM" id="MobiDB-lite"/>
    </source>
</evidence>
<feature type="region of interest" description="Disordered" evidence="1">
    <location>
        <begin position="29"/>
        <end position="58"/>
    </location>
</feature>
<dbReference type="EMBL" id="JARKIE010000172">
    <property type="protein sequence ID" value="KAJ7671780.1"/>
    <property type="molecule type" value="Genomic_DNA"/>
</dbReference>
<proteinExistence type="predicted"/>
<evidence type="ECO:0000313" key="3">
    <source>
        <dbReference type="Proteomes" id="UP001221757"/>
    </source>
</evidence>
<feature type="compositionally biased region" description="Basic and acidic residues" evidence="1">
    <location>
        <begin position="48"/>
        <end position="57"/>
    </location>
</feature>